<dbReference type="InterPro" id="IPR050121">
    <property type="entry name" value="Cytochrome_P450_monoxygenase"/>
</dbReference>
<dbReference type="GO" id="GO:0004497">
    <property type="term" value="F:monooxygenase activity"/>
    <property type="evidence" value="ECO:0007669"/>
    <property type="project" value="UniProtKB-KW"/>
</dbReference>
<dbReference type="GO" id="GO:0016705">
    <property type="term" value="F:oxidoreductase activity, acting on paired donors, with incorporation or reduction of molecular oxygen"/>
    <property type="evidence" value="ECO:0007669"/>
    <property type="project" value="InterPro"/>
</dbReference>
<dbReference type="Gene3D" id="1.10.630.10">
    <property type="entry name" value="Cytochrome P450"/>
    <property type="match status" value="1"/>
</dbReference>
<dbReference type="EMBL" id="JAPEVB010000004">
    <property type="protein sequence ID" value="KAJ4388696.1"/>
    <property type="molecule type" value="Genomic_DNA"/>
</dbReference>
<accession>A0A9W8YP35</accession>
<evidence type="ECO:0000256" key="8">
    <source>
        <dbReference type="SAM" id="Phobius"/>
    </source>
</evidence>
<dbReference type="InterPro" id="IPR036396">
    <property type="entry name" value="Cyt_P450_sf"/>
</dbReference>
<dbReference type="InterPro" id="IPR001128">
    <property type="entry name" value="Cyt_P450"/>
</dbReference>
<dbReference type="GO" id="GO:0005506">
    <property type="term" value="F:iron ion binding"/>
    <property type="evidence" value="ECO:0007669"/>
    <property type="project" value="InterPro"/>
</dbReference>
<dbReference type="Proteomes" id="UP001140453">
    <property type="component" value="Unassembled WGS sequence"/>
</dbReference>
<gene>
    <name evidence="9" type="ORF">N0V93_006155</name>
</gene>
<evidence type="ECO:0008006" key="11">
    <source>
        <dbReference type="Google" id="ProtNLM"/>
    </source>
</evidence>
<comment type="similarity">
    <text evidence="2 7">Belongs to the cytochrome P450 family.</text>
</comment>
<evidence type="ECO:0000256" key="2">
    <source>
        <dbReference type="ARBA" id="ARBA00010617"/>
    </source>
</evidence>
<keyword evidence="7" id="KW-0503">Monooxygenase</keyword>
<dbReference type="SUPFAM" id="SSF48264">
    <property type="entry name" value="Cytochrome P450"/>
    <property type="match status" value="1"/>
</dbReference>
<evidence type="ECO:0000256" key="5">
    <source>
        <dbReference type="ARBA" id="ARBA00023004"/>
    </source>
</evidence>
<evidence type="ECO:0000256" key="3">
    <source>
        <dbReference type="ARBA" id="ARBA00022617"/>
    </source>
</evidence>
<keyword evidence="7" id="KW-0560">Oxidoreductase</keyword>
<evidence type="ECO:0000313" key="10">
    <source>
        <dbReference type="Proteomes" id="UP001140453"/>
    </source>
</evidence>
<evidence type="ECO:0000256" key="6">
    <source>
        <dbReference type="PIRSR" id="PIRSR602401-1"/>
    </source>
</evidence>
<sequence>MLMLQVLPTIPSALRAVAALIVTGLFYVVAQCIYLLYFHPLAKYPGPRFAALSTVWKKQSDAGGKHVFVMEELHRKYGDIVRIGPNDLSFANVDAYRDIYGHVGQDKKRFLKTAMYEREEPRIVSVRDPAEHAVQRRALSHAFSARALRDQEVVVHQYVDMLLQQFGNLGENGKKGVNVTNAMNWLTFDIIGDLSFGESFGAIAQASNEWITGIMDWVIYMSLGYYMKKSLFMRLLLPMIWGPKLKNMAGTADKYSTMAKKKAEKRLEMGDSIDRVDFFGHLIKKKEIDAQYLMGNAQTLIIAGSETTATGLASTMFWLTKYPEVLAKLTQEIRTTFKDVSEITGDSTADCHYLHGVIEEALRISPPVAIGLPRECPGTLIMGEYIPQGVTVSCENYAIARDPRYWEKPEEFIPERWIGEGFAGDNKKAFQPFSTGPRACLGINLAYLEMRVMLAKMLHVYDLELETKGIDDWNHACRIMGLWEKPDYFVKFHPRQEAGEA</sequence>
<evidence type="ECO:0000256" key="7">
    <source>
        <dbReference type="RuleBase" id="RU000461"/>
    </source>
</evidence>
<evidence type="ECO:0000313" key="9">
    <source>
        <dbReference type="EMBL" id="KAJ4388696.1"/>
    </source>
</evidence>
<keyword evidence="4 6" id="KW-0479">Metal-binding</keyword>
<protein>
    <recommendedName>
        <fullName evidence="11">Isotrichodermin C-15 hydroxylase</fullName>
    </recommendedName>
</protein>
<keyword evidence="8" id="KW-0812">Transmembrane</keyword>
<keyword evidence="10" id="KW-1185">Reference proteome</keyword>
<proteinExistence type="inferred from homology"/>
<organism evidence="9 10">
    <name type="scientific">Gnomoniopsis smithogilvyi</name>
    <dbReference type="NCBI Taxonomy" id="1191159"/>
    <lineage>
        <taxon>Eukaryota</taxon>
        <taxon>Fungi</taxon>
        <taxon>Dikarya</taxon>
        <taxon>Ascomycota</taxon>
        <taxon>Pezizomycotina</taxon>
        <taxon>Sordariomycetes</taxon>
        <taxon>Sordariomycetidae</taxon>
        <taxon>Diaporthales</taxon>
        <taxon>Gnomoniaceae</taxon>
        <taxon>Gnomoniopsis</taxon>
    </lineage>
</organism>
<evidence type="ECO:0000256" key="1">
    <source>
        <dbReference type="ARBA" id="ARBA00001971"/>
    </source>
</evidence>
<dbReference type="CDD" id="cd11058">
    <property type="entry name" value="CYP60B-like"/>
    <property type="match status" value="1"/>
</dbReference>
<comment type="caution">
    <text evidence="9">The sequence shown here is derived from an EMBL/GenBank/DDBJ whole genome shotgun (WGS) entry which is preliminary data.</text>
</comment>
<comment type="cofactor">
    <cofactor evidence="1 6">
        <name>heme</name>
        <dbReference type="ChEBI" id="CHEBI:30413"/>
    </cofactor>
</comment>
<feature type="binding site" description="axial binding residue" evidence="6">
    <location>
        <position position="440"/>
    </location>
    <ligand>
        <name>heme</name>
        <dbReference type="ChEBI" id="CHEBI:30413"/>
    </ligand>
    <ligandPart>
        <name>Fe</name>
        <dbReference type="ChEBI" id="CHEBI:18248"/>
    </ligandPart>
</feature>
<dbReference type="InterPro" id="IPR002401">
    <property type="entry name" value="Cyt_P450_E_grp-I"/>
</dbReference>
<dbReference type="PRINTS" id="PR00385">
    <property type="entry name" value="P450"/>
</dbReference>
<keyword evidence="8" id="KW-1133">Transmembrane helix</keyword>
<keyword evidence="3 6" id="KW-0349">Heme</keyword>
<feature type="transmembrane region" description="Helical" evidence="8">
    <location>
        <begin position="12"/>
        <end position="38"/>
    </location>
</feature>
<dbReference type="OrthoDB" id="1470350at2759"/>
<dbReference type="PANTHER" id="PTHR24305">
    <property type="entry name" value="CYTOCHROME P450"/>
    <property type="match status" value="1"/>
</dbReference>
<evidence type="ECO:0000256" key="4">
    <source>
        <dbReference type="ARBA" id="ARBA00022723"/>
    </source>
</evidence>
<name>A0A9W8YP35_9PEZI</name>
<dbReference type="PRINTS" id="PR00463">
    <property type="entry name" value="EP450I"/>
</dbReference>
<dbReference type="AlphaFoldDB" id="A0A9W8YP35"/>
<reference evidence="9" key="1">
    <citation type="submission" date="2022-10" db="EMBL/GenBank/DDBJ databases">
        <title>Tapping the CABI collections for fungal endophytes: first genome assemblies for Collariella, Neodidymelliopsis, Ascochyta clinopodiicola, Didymella pomorum, Didymosphaeria variabile, Neocosmospora piperis and Neocucurbitaria cava.</title>
        <authorList>
            <person name="Hill R."/>
        </authorList>
    </citation>
    <scope>NUCLEOTIDE SEQUENCE</scope>
    <source>
        <strain evidence="9">IMI 355082</strain>
    </source>
</reference>
<keyword evidence="8" id="KW-0472">Membrane</keyword>
<keyword evidence="5 6" id="KW-0408">Iron</keyword>
<dbReference type="Pfam" id="PF00067">
    <property type="entry name" value="p450"/>
    <property type="match status" value="1"/>
</dbReference>
<dbReference type="GO" id="GO:0020037">
    <property type="term" value="F:heme binding"/>
    <property type="evidence" value="ECO:0007669"/>
    <property type="project" value="InterPro"/>
</dbReference>
<dbReference type="PANTHER" id="PTHR24305:SF210">
    <property type="entry name" value="CYTOCHROME P450 MONOOXYGENASE ASQL-RELATED"/>
    <property type="match status" value="1"/>
</dbReference>
<dbReference type="PROSITE" id="PS00086">
    <property type="entry name" value="CYTOCHROME_P450"/>
    <property type="match status" value="1"/>
</dbReference>
<dbReference type="InterPro" id="IPR017972">
    <property type="entry name" value="Cyt_P450_CS"/>
</dbReference>